<sequence>MILAALSLLLTDPAQAEPHRFVFLGAGRFAQYADLASLHADGSGGRIRVFQVVAPDFRAGGDAYWGGWSWWSFDCHSGTVDRLDFASVREGGHEGPATPDPAPAYQAARGGDAFEMLAAACNPDDYTADAATLEEAVAHGRANLAALD</sequence>
<protein>
    <submittedName>
        <fullName evidence="1">Uncharacterized protein</fullName>
    </submittedName>
</protein>
<reference evidence="1 2" key="1">
    <citation type="submission" date="2020-08" db="EMBL/GenBank/DDBJ databases">
        <title>Genomic Encyclopedia of Type Strains, Phase IV (KMG-IV): sequencing the most valuable type-strain genomes for metagenomic binning, comparative biology and taxonomic classification.</title>
        <authorList>
            <person name="Goeker M."/>
        </authorList>
    </citation>
    <scope>NUCLEOTIDE SEQUENCE [LARGE SCALE GENOMIC DNA]</scope>
    <source>
        <strain evidence="1 2">DSM 23960</strain>
    </source>
</reference>
<dbReference type="RefSeq" id="WP_246328739.1">
    <property type="nucleotide sequence ID" value="NZ_BAAAER010000004.1"/>
</dbReference>
<dbReference type="AlphaFoldDB" id="A0A7W6JC11"/>
<evidence type="ECO:0000313" key="1">
    <source>
        <dbReference type="EMBL" id="MBB4082349.1"/>
    </source>
</evidence>
<organism evidence="1 2">
    <name type="scientific">Brevundimonas lenta</name>
    <dbReference type="NCBI Taxonomy" id="424796"/>
    <lineage>
        <taxon>Bacteria</taxon>
        <taxon>Pseudomonadati</taxon>
        <taxon>Pseudomonadota</taxon>
        <taxon>Alphaproteobacteria</taxon>
        <taxon>Caulobacterales</taxon>
        <taxon>Caulobacteraceae</taxon>
        <taxon>Brevundimonas</taxon>
    </lineage>
</organism>
<dbReference type="EMBL" id="JACIDM010000001">
    <property type="protein sequence ID" value="MBB4082349.1"/>
    <property type="molecule type" value="Genomic_DNA"/>
</dbReference>
<proteinExistence type="predicted"/>
<accession>A0A7W6JC11</accession>
<keyword evidence="2" id="KW-1185">Reference proteome</keyword>
<gene>
    <name evidence="1" type="ORF">GGR12_001188</name>
</gene>
<dbReference type="Proteomes" id="UP000529946">
    <property type="component" value="Unassembled WGS sequence"/>
</dbReference>
<evidence type="ECO:0000313" key="2">
    <source>
        <dbReference type="Proteomes" id="UP000529946"/>
    </source>
</evidence>
<comment type="caution">
    <text evidence="1">The sequence shown here is derived from an EMBL/GenBank/DDBJ whole genome shotgun (WGS) entry which is preliminary data.</text>
</comment>
<name>A0A7W6JC11_9CAUL</name>